<gene>
    <name evidence="2" type="ORF">UFOPK1856_00108</name>
</gene>
<feature type="region of interest" description="Disordered" evidence="1">
    <location>
        <begin position="252"/>
        <end position="285"/>
    </location>
</feature>
<dbReference type="AlphaFoldDB" id="A0A6J6GY79"/>
<dbReference type="EMBL" id="CAEZUV010000006">
    <property type="protein sequence ID" value="CAB4605340.1"/>
    <property type="molecule type" value="Genomic_DNA"/>
</dbReference>
<name>A0A6J6GY79_9ZZZZ</name>
<evidence type="ECO:0000256" key="1">
    <source>
        <dbReference type="SAM" id="MobiDB-lite"/>
    </source>
</evidence>
<evidence type="ECO:0000313" key="2">
    <source>
        <dbReference type="EMBL" id="CAB4605340.1"/>
    </source>
</evidence>
<reference evidence="2" key="1">
    <citation type="submission" date="2020-05" db="EMBL/GenBank/DDBJ databases">
        <authorList>
            <person name="Chiriac C."/>
            <person name="Salcher M."/>
            <person name="Ghai R."/>
            <person name="Kavagutti S V."/>
        </authorList>
    </citation>
    <scope>NUCLEOTIDE SEQUENCE</scope>
</reference>
<accession>A0A6J6GY79</accession>
<feature type="compositionally biased region" description="Basic residues" evidence="1">
    <location>
        <begin position="262"/>
        <end position="285"/>
    </location>
</feature>
<protein>
    <submittedName>
        <fullName evidence="2">Unannotated protein</fullName>
    </submittedName>
</protein>
<organism evidence="2">
    <name type="scientific">freshwater metagenome</name>
    <dbReference type="NCBI Taxonomy" id="449393"/>
    <lineage>
        <taxon>unclassified sequences</taxon>
        <taxon>metagenomes</taxon>
        <taxon>ecological metagenomes</taxon>
    </lineage>
</organism>
<proteinExistence type="predicted"/>
<sequence>MAEKNFRNWVGFREEADRAPVANPVDRIRELESQLADLKSRRDITGLSREEFEILATETAMAMIKSAQAREAKATAASERLINETSRNAKDTLEGAENKARSILAGAESRGRKYISTAEAEASEIVRDAGREATAVANAKIAEADSVVETKRRDAVALTTAARREAERVISEAADNVVEYRAWLADIIAESERLYRSQASALSAAEAAIAQSRDKLDSAFARLTKMQAVVDNSLNEDGTVKKSAPIRVESKRTRAAIAAPKKTSKSPAKRTAKKIAPKKKTAKRK</sequence>